<keyword evidence="2" id="KW-1185">Reference proteome</keyword>
<evidence type="ECO:0000313" key="2">
    <source>
        <dbReference type="Proteomes" id="UP001060085"/>
    </source>
</evidence>
<organism evidence="1 2">
    <name type="scientific">Catharanthus roseus</name>
    <name type="common">Madagascar periwinkle</name>
    <name type="synonym">Vinca rosea</name>
    <dbReference type="NCBI Taxonomy" id="4058"/>
    <lineage>
        <taxon>Eukaryota</taxon>
        <taxon>Viridiplantae</taxon>
        <taxon>Streptophyta</taxon>
        <taxon>Embryophyta</taxon>
        <taxon>Tracheophyta</taxon>
        <taxon>Spermatophyta</taxon>
        <taxon>Magnoliopsida</taxon>
        <taxon>eudicotyledons</taxon>
        <taxon>Gunneridae</taxon>
        <taxon>Pentapetalae</taxon>
        <taxon>asterids</taxon>
        <taxon>lamiids</taxon>
        <taxon>Gentianales</taxon>
        <taxon>Apocynaceae</taxon>
        <taxon>Rauvolfioideae</taxon>
        <taxon>Vinceae</taxon>
        <taxon>Catharanthinae</taxon>
        <taxon>Catharanthus</taxon>
    </lineage>
</organism>
<evidence type="ECO:0000313" key="1">
    <source>
        <dbReference type="EMBL" id="KAI5681497.1"/>
    </source>
</evidence>
<comment type="caution">
    <text evidence="1">The sequence shown here is derived from an EMBL/GenBank/DDBJ whole genome shotgun (WGS) entry which is preliminary data.</text>
</comment>
<protein>
    <submittedName>
        <fullName evidence="1">Uncharacterized protein</fullName>
    </submittedName>
</protein>
<dbReference type="EMBL" id="CM044701">
    <property type="protein sequence ID" value="KAI5681497.1"/>
    <property type="molecule type" value="Genomic_DNA"/>
</dbReference>
<reference evidence="2" key="1">
    <citation type="journal article" date="2023" name="Nat. Plants">
        <title>Single-cell RNA sequencing provides a high-resolution roadmap for understanding the multicellular compartmentation of specialized metabolism.</title>
        <authorList>
            <person name="Sun S."/>
            <person name="Shen X."/>
            <person name="Li Y."/>
            <person name="Li Y."/>
            <person name="Wang S."/>
            <person name="Li R."/>
            <person name="Zhang H."/>
            <person name="Shen G."/>
            <person name="Guo B."/>
            <person name="Wei J."/>
            <person name="Xu J."/>
            <person name="St-Pierre B."/>
            <person name="Chen S."/>
            <person name="Sun C."/>
        </authorList>
    </citation>
    <scope>NUCLEOTIDE SEQUENCE [LARGE SCALE GENOMIC DNA]</scope>
</reference>
<name>A0ACC0C9D8_CATRO</name>
<accession>A0ACC0C9D8</accession>
<sequence>MKEGSLPTRIEDKGRSIEKKLCSCLDDLQMSPFLNLSLSFHEVSFEELKFFDFLLKGFEIVEEVYLEENTLCLEHWKYLQLLVSTFEIITHLDPLETAVTKGRRKTNSTKRDKSHWEYVSIAHRKIRKSSSSGSGSGSGSGSNPSPRRRGRPPRSGRSRGRGSSSGRSSLLTVVSPDSPPVPFPFKNAFSGDENHWIEIRRRMIFDLRHHMRVYEQLFGSVERVTELIMQTNWEDGSAPRDHWMNIPDHLYVIANTFNLCVVFLARSQSTTVLPLVSNMDGPSGTIFVGLIEELQHFIQMDALCPYYMCNGNIIEIYAITNQSIHA</sequence>
<gene>
    <name evidence="1" type="ORF">M9H77_02725</name>
</gene>
<dbReference type="Proteomes" id="UP001060085">
    <property type="component" value="Linkage Group LG01"/>
</dbReference>
<proteinExistence type="predicted"/>